<evidence type="ECO:0000313" key="9">
    <source>
        <dbReference type="EMBL" id="SFV34806.1"/>
    </source>
</evidence>
<dbReference type="Pfam" id="PF01435">
    <property type="entry name" value="Peptidase_M48"/>
    <property type="match status" value="1"/>
</dbReference>
<dbReference type="CDD" id="cd07324">
    <property type="entry name" value="M48C_Oma1-like"/>
    <property type="match status" value="1"/>
</dbReference>
<dbReference type="Gene3D" id="3.30.2010.10">
    <property type="entry name" value="Metalloproteases ('zincins'), catalytic domain"/>
    <property type="match status" value="1"/>
</dbReference>
<dbReference type="InterPro" id="IPR011990">
    <property type="entry name" value="TPR-like_helical_dom_sf"/>
</dbReference>
<protein>
    <submittedName>
        <fullName evidence="9">Putative Zn-dependent protease, contains TPR repeats</fullName>
    </submittedName>
</protein>
<dbReference type="STRING" id="51670.SAMN04488557_2428"/>
<keyword evidence="3" id="KW-0479">Metal-binding</keyword>
<dbReference type="InterPro" id="IPR001915">
    <property type="entry name" value="Peptidase_M48"/>
</dbReference>
<feature type="domain" description="Peptidase M48" evidence="7">
    <location>
        <begin position="45"/>
        <end position="246"/>
    </location>
</feature>
<organism evidence="9 10">
    <name type="scientific">Hyphomicrobium facile</name>
    <dbReference type="NCBI Taxonomy" id="51670"/>
    <lineage>
        <taxon>Bacteria</taxon>
        <taxon>Pseudomonadati</taxon>
        <taxon>Pseudomonadota</taxon>
        <taxon>Alphaproteobacteria</taxon>
        <taxon>Hyphomicrobiales</taxon>
        <taxon>Hyphomicrobiaceae</taxon>
        <taxon>Hyphomicrobium</taxon>
    </lineage>
</organism>
<evidence type="ECO:0000256" key="3">
    <source>
        <dbReference type="ARBA" id="ARBA00022723"/>
    </source>
</evidence>
<keyword evidence="5" id="KW-0862">Zinc</keyword>
<dbReference type="PANTHER" id="PTHR22726:SF1">
    <property type="entry name" value="METALLOENDOPEPTIDASE OMA1, MITOCHONDRIAL"/>
    <property type="match status" value="1"/>
</dbReference>
<evidence type="ECO:0000259" key="7">
    <source>
        <dbReference type="Pfam" id="PF01435"/>
    </source>
</evidence>
<proteinExistence type="predicted"/>
<evidence type="ECO:0000259" key="8">
    <source>
        <dbReference type="Pfam" id="PF23914"/>
    </source>
</evidence>
<dbReference type="InterPro" id="IPR056413">
    <property type="entry name" value="TPR_CcmH_CycH"/>
</dbReference>
<dbReference type="Gene3D" id="1.25.40.10">
    <property type="entry name" value="Tetratricopeptide repeat domain"/>
    <property type="match status" value="1"/>
</dbReference>
<gene>
    <name evidence="9" type="ORF">SAMN04488557_2428</name>
</gene>
<dbReference type="GO" id="GO:0051603">
    <property type="term" value="P:proteolysis involved in protein catabolic process"/>
    <property type="evidence" value="ECO:0007669"/>
    <property type="project" value="TreeGrafter"/>
</dbReference>
<dbReference type="EMBL" id="FPCH01000002">
    <property type="protein sequence ID" value="SFV34806.1"/>
    <property type="molecule type" value="Genomic_DNA"/>
</dbReference>
<sequence>MPELPRTFAAFSAAKSGLLLAAVFFASLLTFTGGVRAQGLPLIRDAEIEALLQDYAKPIFQAAGFGGGRVTVRIVNNDAFNAFVLDGGNVFVHTGTLMQANTPNEVIGVIAHESGHIAGGHMAALRARIAKDQTRALLTQVLGIGAMVAGGVSGGTGGRETMQGGQALLQGGTSVIMKGLLAERRSQESAADQAGIQYLTATKQSGKGMLDTFERFKEQEYLTDQFQDPFVRSHPLSVDRLARLNQLATTSPYFAQKDPPSLQLRHDLMRAKLSGYLENPQTVFNRYPESNTTLPARYARAIGKFFKGGPGALEAALQDTEAMIRENPSYPYFHELKADFLMRTGKMAAAIPSLRQSLKLAPNSPLIRVELATALQSSDSAEAQKEAVELLRKALIDDSENGRAYRLLANVYYKQGKSPEADAMTAQAYFYEGNIKQAQLFAKRAQLQLRAGSPEWLKNDDIINYKPQT</sequence>
<dbReference type="Pfam" id="PF23914">
    <property type="entry name" value="TPR_CcmH_CycH"/>
    <property type="match status" value="1"/>
</dbReference>
<dbReference type="GO" id="GO:0004222">
    <property type="term" value="F:metalloendopeptidase activity"/>
    <property type="evidence" value="ECO:0007669"/>
    <property type="project" value="InterPro"/>
</dbReference>
<dbReference type="RefSeq" id="WP_092867912.1">
    <property type="nucleotide sequence ID" value="NZ_FPCH01000002.1"/>
</dbReference>
<dbReference type="InterPro" id="IPR051156">
    <property type="entry name" value="Mito/Outer_Membr_Metalloprot"/>
</dbReference>
<evidence type="ECO:0000256" key="6">
    <source>
        <dbReference type="ARBA" id="ARBA00023049"/>
    </source>
</evidence>
<keyword evidence="2 9" id="KW-0645">Protease</keyword>
<feature type="domain" description="Cytochrome c-type biogenesis protein H TPR" evidence="8">
    <location>
        <begin position="341"/>
        <end position="423"/>
    </location>
</feature>
<dbReference type="AlphaFoldDB" id="A0A1I7NJS7"/>
<name>A0A1I7NJS7_9HYPH</name>
<keyword evidence="6" id="KW-0482">Metalloprotease</keyword>
<evidence type="ECO:0000256" key="2">
    <source>
        <dbReference type="ARBA" id="ARBA00022670"/>
    </source>
</evidence>
<comment type="cofactor">
    <cofactor evidence="1">
        <name>Zn(2+)</name>
        <dbReference type="ChEBI" id="CHEBI:29105"/>
    </cofactor>
</comment>
<reference evidence="10" key="1">
    <citation type="submission" date="2016-10" db="EMBL/GenBank/DDBJ databases">
        <authorList>
            <person name="Varghese N."/>
            <person name="Submissions S."/>
        </authorList>
    </citation>
    <scope>NUCLEOTIDE SEQUENCE [LARGE SCALE GENOMIC DNA]</scope>
    <source>
        <strain evidence="10">DSM 1565</strain>
    </source>
</reference>
<dbReference type="GO" id="GO:0016020">
    <property type="term" value="C:membrane"/>
    <property type="evidence" value="ECO:0007669"/>
    <property type="project" value="TreeGrafter"/>
</dbReference>
<evidence type="ECO:0000313" key="10">
    <source>
        <dbReference type="Proteomes" id="UP000199423"/>
    </source>
</evidence>
<evidence type="ECO:0000256" key="5">
    <source>
        <dbReference type="ARBA" id="ARBA00022833"/>
    </source>
</evidence>
<dbReference type="PANTHER" id="PTHR22726">
    <property type="entry name" value="METALLOENDOPEPTIDASE OMA1"/>
    <property type="match status" value="1"/>
</dbReference>
<keyword evidence="10" id="KW-1185">Reference proteome</keyword>
<accession>A0A1I7NJS7</accession>
<dbReference type="OrthoDB" id="9814887at2"/>
<dbReference type="SUPFAM" id="SSF48452">
    <property type="entry name" value="TPR-like"/>
    <property type="match status" value="1"/>
</dbReference>
<dbReference type="GO" id="GO:0046872">
    <property type="term" value="F:metal ion binding"/>
    <property type="evidence" value="ECO:0007669"/>
    <property type="project" value="UniProtKB-KW"/>
</dbReference>
<evidence type="ECO:0000256" key="1">
    <source>
        <dbReference type="ARBA" id="ARBA00001947"/>
    </source>
</evidence>
<dbReference type="Proteomes" id="UP000199423">
    <property type="component" value="Unassembled WGS sequence"/>
</dbReference>
<keyword evidence="4" id="KW-0378">Hydrolase</keyword>
<evidence type="ECO:0000256" key="4">
    <source>
        <dbReference type="ARBA" id="ARBA00022801"/>
    </source>
</evidence>